<protein>
    <submittedName>
        <fullName evidence="2">Uncharacterized protein</fullName>
    </submittedName>
</protein>
<gene>
    <name evidence="2" type="ORF">ABWT76_001411</name>
</gene>
<dbReference type="RefSeq" id="WP_054469522.1">
    <property type="nucleotide sequence ID" value="NZ_CP159837.1"/>
</dbReference>
<evidence type="ECO:0000313" key="2">
    <source>
        <dbReference type="EMBL" id="XCM38555.1"/>
    </source>
</evidence>
<name>A0AAU8JKJ7_9CYAN</name>
<feature type="region of interest" description="Disordered" evidence="1">
    <location>
        <begin position="1"/>
        <end position="21"/>
    </location>
</feature>
<sequence length="67" mass="7603">MLRGFSQFSRSKSSPKVDRLGMKKTSAPLADGFCSRYAHSFEHDDTERLDKFAGLNDLLSSLESFRE</sequence>
<feature type="compositionally biased region" description="Polar residues" evidence="1">
    <location>
        <begin position="1"/>
        <end position="14"/>
    </location>
</feature>
<organism evidence="2">
    <name type="scientific">Planktothricoides raciborskii GIHE-MW2</name>
    <dbReference type="NCBI Taxonomy" id="2792601"/>
    <lineage>
        <taxon>Bacteria</taxon>
        <taxon>Bacillati</taxon>
        <taxon>Cyanobacteriota</taxon>
        <taxon>Cyanophyceae</taxon>
        <taxon>Oscillatoriophycideae</taxon>
        <taxon>Oscillatoriales</taxon>
        <taxon>Oscillatoriaceae</taxon>
        <taxon>Planktothricoides</taxon>
    </lineage>
</organism>
<accession>A0AAU8JKJ7</accession>
<evidence type="ECO:0000256" key="1">
    <source>
        <dbReference type="SAM" id="MobiDB-lite"/>
    </source>
</evidence>
<dbReference type="EMBL" id="CP159837">
    <property type="protein sequence ID" value="XCM38555.1"/>
    <property type="molecule type" value="Genomic_DNA"/>
</dbReference>
<reference evidence="2" key="1">
    <citation type="submission" date="2024-07" db="EMBL/GenBank/DDBJ databases">
        <authorList>
            <person name="Kim Y.J."/>
            <person name="Jeong J.Y."/>
        </authorList>
    </citation>
    <scope>NUCLEOTIDE SEQUENCE</scope>
    <source>
        <strain evidence="2">GIHE-MW2</strain>
    </source>
</reference>
<dbReference type="AlphaFoldDB" id="A0AAU8JKJ7"/>
<proteinExistence type="predicted"/>